<dbReference type="PATRIC" id="fig|217031.6.peg.2743"/>
<dbReference type="Proteomes" id="UP000077881">
    <property type="component" value="Unassembled WGS sequence"/>
</dbReference>
<proteinExistence type="predicted"/>
<evidence type="ECO:0000313" key="1">
    <source>
        <dbReference type="EMBL" id="OAK70050.1"/>
    </source>
</evidence>
<gene>
    <name evidence="1" type="ORF">ABB05_12760</name>
</gene>
<accession>A0A177ZRX8</accession>
<dbReference type="STRING" id="217031.ABB05_12760"/>
<dbReference type="RefSeq" id="WP_064468241.1">
    <property type="nucleotide sequence ID" value="NZ_LDJR01000052.1"/>
</dbReference>
<reference evidence="1 2" key="1">
    <citation type="submission" date="2015-05" db="EMBL/GenBank/DDBJ databases">
        <title>Comparison of genome.</title>
        <authorList>
            <person name="Zheng Z."/>
            <person name="Sun M."/>
        </authorList>
    </citation>
    <scope>NUCLEOTIDE SEQUENCE [LARGE SCALE GENOMIC DNA]</scope>
    <source>
        <strain evidence="1 2">G25-74</strain>
    </source>
</reference>
<dbReference type="EMBL" id="LDJR01000052">
    <property type="protein sequence ID" value="OAK70050.1"/>
    <property type="molecule type" value="Genomic_DNA"/>
</dbReference>
<sequence length="59" mass="6752">MLEKEIAKELTIKAIDKMDTKYAANKSSTEKNELIGKEVGIMYKEIFKAVLEANNEIKF</sequence>
<dbReference type="AlphaFoldDB" id="A0A177ZRX8"/>
<protein>
    <submittedName>
        <fullName evidence="1">Uncharacterized protein</fullName>
    </submittedName>
</protein>
<keyword evidence="2" id="KW-1185">Reference proteome</keyword>
<evidence type="ECO:0000313" key="2">
    <source>
        <dbReference type="Proteomes" id="UP000077881"/>
    </source>
</evidence>
<name>A0A177ZRX8_9BACI</name>
<comment type="caution">
    <text evidence="1">The sequence shown here is derived from an EMBL/GenBank/DDBJ whole genome shotgun (WGS) entry which is preliminary data.</text>
</comment>
<organism evidence="1 2">
    <name type="scientific">Lederbergia galactosidilytica</name>
    <dbReference type="NCBI Taxonomy" id="217031"/>
    <lineage>
        <taxon>Bacteria</taxon>
        <taxon>Bacillati</taxon>
        <taxon>Bacillota</taxon>
        <taxon>Bacilli</taxon>
        <taxon>Bacillales</taxon>
        <taxon>Bacillaceae</taxon>
        <taxon>Lederbergia</taxon>
    </lineage>
</organism>